<dbReference type="PANTHER" id="PTHR43861">
    <property type="entry name" value="TRANS-ACONITATE 2-METHYLTRANSFERASE-RELATED"/>
    <property type="match status" value="1"/>
</dbReference>
<keyword evidence="2" id="KW-0808">Transferase</keyword>
<keyword evidence="5" id="KW-1185">Reference proteome</keyword>
<dbReference type="PANTHER" id="PTHR43861:SF1">
    <property type="entry name" value="TRANS-ACONITATE 2-METHYLTRANSFERASE"/>
    <property type="match status" value="1"/>
</dbReference>
<dbReference type="EMBL" id="JANDBC010000003">
    <property type="protein sequence ID" value="MCP9292581.1"/>
    <property type="molecule type" value="Genomic_DNA"/>
</dbReference>
<evidence type="ECO:0000313" key="4">
    <source>
        <dbReference type="EMBL" id="MCP9292581.1"/>
    </source>
</evidence>
<organism evidence="4 5">
    <name type="scientific">Gracilimonas sediminicola</name>
    <dbReference type="NCBI Taxonomy" id="2952158"/>
    <lineage>
        <taxon>Bacteria</taxon>
        <taxon>Pseudomonadati</taxon>
        <taxon>Balneolota</taxon>
        <taxon>Balneolia</taxon>
        <taxon>Balneolales</taxon>
        <taxon>Balneolaceae</taxon>
        <taxon>Gracilimonas</taxon>
    </lineage>
</organism>
<dbReference type="AlphaFoldDB" id="A0A9X2L552"/>
<gene>
    <name evidence="4" type="ORF">NM125_13415</name>
</gene>
<name>A0A9X2L552_9BACT</name>
<dbReference type="Gene3D" id="3.40.50.150">
    <property type="entry name" value="Vaccinia Virus protein VP39"/>
    <property type="match status" value="1"/>
</dbReference>
<evidence type="ECO:0000256" key="1">
    <source>
        <dbReference type="ARBA" id="ARBA00022603"/>
    </source>
</evidence>
<evidence type="ECO:0000259" key="3">
    <source>
        <dbReference type="Pfam" id="PF13649"/>
    </source>
</evidence>
<dbReference type="CDD" id="cd02440">
    <property type="entry name" value="AdoMet_MTases"/>
    <property type="match status" value="1"/>
</dbReference>
<dbReference type="Gene3D" id="2.20.25.110">
    <property type="entry name" value="S-adenosyl-L-methionine-dependent methyltransferases"/>
    <property type="match status" value="1"/>
</dbReference>
<dbReference type="GO" id="GO:0008168">
    <property type="term" value="F:methyltransferase activity"/>
    <property type="evidence" value="ECO:0007669"/>
    <property type="project" value="UniProtKB-KW"/>
</dbReference>
<accession>A0A9X2L552</accession>
<dbReference type="GO" id="GO:0032259">
    <property type="term" value="P:methylation"/>
    <property type="evidence" value="ECO:0007669"/>
    <property type="project" value="UniProtKB-KW"/>
</dbReference>
<comment type="caution">
    <text evidence="4">The sequence shown here is derived from an EMBL/GenBank/DDBJ whole genome shotgun (WGS) entry which is preliminary data.</text>
</comment>
<reference evidence="4" key="1">
    <citation type="submission" date="2022-06" db="EMBL/GenBank/DDBJ databases">
        <title>Gracilimonas sp. CAU 1638 isolated from sea sediment.</title>
        <authorList>
            <person name="Kim W."/>
        </authorList>
    </citation>
    <scope>NUCLEOTIDE SEQUENCE</scope>
    <source>
        <strain evidence="4">CAU 1638</strain>
    </source>
</reference>
<dbReference type="InterPro" id="IPR041698">
    <property type="entry name" value="Methyltransf_25"/>
</dbReference>
<dbReference type="Pfam" id="PF13649">
    <property type="entry name" value="Methyltransf_25"/>
    <property type="match status" value="1"/>
</dbReference>
<dbReference type="RefSeq" id="WP_255135476.1">
    <property type="nucleotide sequence ID" value="NZ_JANDBC010000003.1"/>
</dbReference>
<dbReference type="SUPFAM" id="SSF53335">
    <property type="entry name" value="S-adenosyl-L-methionine-dependent methyltransferases"/>
    <property type="match status" value="1"/>
</dbReference>
<feature type="domain" description="Methyltransferase" evidence="3">
    <location>
        <begin position="46"/>
        <end position="142"/>
    </location>
</feature>
<sequence>MKTEKANIYTVLAELYDTLMKDVDYEMWADFIDEVIQTHHPDPVDVLELACGTGAISLNLAQLDEYELTATDLSAAMIEKARLKAAQQEVVVDFHTMDFRDIRSEDTYDIIFSVFDSVNYLHSKEEIHKMLDGCRNILNPGGLLIFDFSTPQNSLEAVDYLNNEEGSFGSNRYFRESRYEPGEHFHFNEFEIDKMADDGKTVLESYHEIHKQRIYSLKEMLSILEQTSYHQVAKYEGFDLVEADEKSTRVTMVLRCQKQQ</sequence>
<protein>
    <submittedName>
        <fullName evidence="4">Class I SAM-dependent methyltransferase</fullName>
    </submittedName>
</protein>
<evidence type="ECO:0000256" key="2">
    <source>
        <dbReference type="ARBA" id="ARBA00022679"/>
    </source>
</evidence>
<evidence type="ECO:0000313" key="5">
    <source>
        <dbReference type="Proteomes" id="UP001139125"/>
    </source>
</evidence>
<keyword evidence="1 4" id="KW-0489">Methyltransferase</keyword>
<dbReference type="InterPro" id="IPR029063">
    <property type="entry name" value="SAM-dependent_MTases_sf"/>
</dbReference>
<proteinExistence type="predicted"/>
<dbReference type="Proteomes" id="UP001139125">
    <property type="component" value="Unassembled WGS sequence"/>
</dbReference>